<dbReference type="OMA" id="NTSICDY"/>
<organism evidence="2 3">
    <name type="scientific">Protomyces lactucae-debilis</name>
    <dbReference type="NCBI Taxonomy" id="2754530"/>
    <lineage>
        <taxon>Eukaryota</taxon>
        <taxon>Fungi</taxon>
        <taxon>Dikarya</taxon>
        <taxon>Ascomycota</taxon>
        <taxon>Taphrinomycotina</taxon>
        <taxon>Taphrinomycetes</taxon>
        <taxon>Taphrinales</taxon>
        <taxon>Protomycetaceae</taxon>
        <taxon>Protomyces</taxon>
    </lineage>
</organism>
<evidence type="ECO:0000256" key="1">
    <source>
        <dbReference type="SAM" id="SignalP"/>
    </source>
</evidence>
<comment type="caution">
    <text evidence="2">The sequence shown here is derived from an EMBL/GenBank/DDBJ whole genome shotgun (WGS) entry which is preliminary data.</text>
</comment>
<proteinExistence type="predicted"/>
<evidence type="ECO:0008006" key="4">
    <source>
        <dbReference type="Google" id="ProtNLM"/>
    </source>
</evidence>
<dbReference type="OrthoDB" id="2110578at2759"/>
<accession>A0A1Y2FVC0</accession>
<evidence type="ECO:0000313" key="3">
    <source>
        <dbReference type="Proteomes" id="UP000193685"/>
    </source>
</evidence>
<name>A0A1Y2FVC0_PROLT</name>
<dbReference type="GeneID" id="63782895"/>
<keyword evidence="1" id="KW-0732">Signal</keyword>
<dbReference type="Proteomes" id="UP000193685">
    <property type="component" value="Unassembled WGS sequence"/>
</dbReference>
<feature type="signal peptide" evidence="1">
    <location>
        <begin position="1"/>
        <end position="16"/>
    </location>
</feature>
<keyword evidence="3" id="KW-1185">Reference proteome</keyword>
<dbReference type="EMBL" id="MCFI01000001">
    <property type="protein sequence ID" value="ORY87963.1"/>
    <property type="molecule type" value="Genomic_DNA"/>
</dbReference>
<reference evidence="2 3" key="1">
    <citation type="submission" date="2016-07" db="EMBL/GenBank/DDBJ databases">
        <title>Pervasive Adenine N6-methylation of Active Genes in Fungi.</title>
        <authorList>
            <consortium name="DOE Joint Genome Institute"/>
            <person name="Mondo S.J."/>
            <person name="Dannebaum R.O."/>
            <person name="Kuo R.C."/>
            <person name="Labutti K."/>
            <person name="Haridas S."/>
            <person name="Kuo A."/>
            <person name="Salamov A."/>
            <person name="Ahrendt S.R."/>
            <person name="Lipzen A."/>
            <person name="Sullivan W."/>
            <person name="Andreopoulos W.B."/>
            <person name="Clum A."/>
            <person name="Lindquist E."/>
            <person name="Daum C."/>
            <person name="Ramamoorthy G.K."/>
            <person name="Gryganskyi A."/>
            <person name="Culley D."/>
            <person name="Magnuson J.K."/>
            <person name="James T.Y."/>
            <person name="O'Malley M.A."/>
            <person name="Stajich J.E."/>
            <person name="Spatafora J.W."/>
            <person name="Visel A."/>
            <person name="Grigoriev I.V."/>
        </authorList>
    </citation>
    <scope>NUCLEOTIDE SEQUENCE [LARGE SCALE GENOMIC DNA]</scope>
    <source>
        <strain evidence="2 3">12-1054</strain>
    </source>
</reference>
<feature type="chain" id="PRO_5013050664" description="Heme haloperoxidase family profile domain-containing protein" evidence="1">
    <location>
        <begin position="17"/>
        <end position="330"/>
    </location>
</feature>
<protein>
    <recommendedName>
        <fullName evidence="4">Heme haloperoxidase family profile domain-containing protein</fullName>
    </recommendedName>
</protein>
<dbReference type="STRING" id="56484.A0A1Y2FVC0"/>
<dbReference type="AlphaFoldDB" id="A0A1Y2FVC0"/>
<sequence>MKFVATVAAVAGLVAAQRPTNTSICDYYTGALLMSNTAENQYTLLKLLVNTVVIGNYTKSPAPMNAVPGILAPGTVNGTEVNLAPYFTGALMSSNRNGMPTSVNFLDGGAAAPLMNNTLPTEGSNQYTLVTHLYQYFGYLLGCTMQGQSAFPSYGGSTSQYRVHRYMNLTLAQNTYFINQVALAAASFGVASSDITAVGTALNSLFNVRCGPATAVPMTADAALQSICTADDCPLAANADCAAYAVSGVSSASGSARPSGSSGAGGAGAGASTRAASGTARATSSGSRAASGTGAARTSGAASAANVVVSTNFLYAGLVGALGVVGAFAL</sequence>
<evidence type="ECO:0000313" key="2">
    <source>
        <dbReference type="EMBL" id="ORY87963.1"/>
    </source>
</evidence>
<dbReference type="RefSeq" id="XP_040728458.1">
    <property type="nucleotide sequence ID" value="XM_040866296.1"/>
</dbReference>
<gene>
    <name evidence="2" type="ORF">BCR37DRAFT_18283</name>
</gene>